<evidence type="ECO:0000256" key="4">
    <source>
        <dbReference type="ARBA" id="ARBA00022692"/>
    </source>
</evidence>
<evidence type="ECO:0000256" key="5">
    <source>
        <dbReference type="ARBA" id="ARBA00022989"/>
    </source>
</evidence>
<feature type="transmembrane region" description="Helical" evidence="8">
    <location>
        <begin position="439"/>
        <end position="457"/>
    </location>
</feature>
<feature type="transmembrane region" description="Helical" evidence="8">
    <location>
        <begin position="66"/>
        <end position="86"/>
    </location>
</feature>
<dbReference type="EMBL" id="JABGBN010000011">
    <property type="protein sequence ID" value="NOL52531.1"/>
    <property type="molecule type" value="Genomic_DNA"/>
</dbReference>
<dbReference type="SUPFAM" id="SSF103473">
    <property type="entry name" value="MFS general substrate transporter"/>
    <property type="match status" value="1"/>
</dbReference>
<evidence type="ECO:0000256" key="6">
    <source>
        <dbReference type="ARBA" id="ARBA00023136"/>
    </source>
</evidence>
<keyword evidence="11" id="KW-1185">Reference proteome</keyword>
<dbReference type="InterPro" id="IPR011701">
    <property type="entry name" value="MFS"/>
</dbReference>
<evidence type="ECO:0000256" key="2">
    <source>
        <dbReference type="ARBA" id="ARBA00022448"/>
    </source>
</evidence>
<dbReference type="Gene3D" id="1.20.1720.10">
    <property type="entry name" value="Multidrug resistance protein D"/>
    <property type="match status" value="1"/>
</dbReference>
<dbReference type="Pfam" id="PF07690">
    <property type="entry name" value="MFS_1"/>
    <property type="match status" value="1"/>
</dbReference>
<evidence type="ECO:0000256" key="7">
    <source>
        <dbReference type="SAM" id="MobiDB-lite"/>
    </source>
</evidence>
<protein>
    <submittedName>
        <fullName evidence="10">MFS transporter</fullName>
    </submittedName>
</protein>
<feature type="transmembrane region" description="Helical" evidence="8">
    <location>
        <begin position="160"/>
        <end position="180"/>
    </location>
</feature>
<dbReference type="CDD" id="cd17321">
    <property type="entry name" value="MFS_MMR_MDR_like"/>
    <property type="match status" value="1"/>
</dbReference>
<name>A0A849P7H2_9BURK</name>
<dbReference type="PANTHER" id="PTHR42718:SF46">
    <property type="entry name" value="BLR6921 PROTEIN"/>
    <property type="match status" value="1"/>
</dbReference>
<keyword evidence="5 8" id="KW-1133">Transmembrane helix</keyword>
<keyword evidence="4 8" id="KW-0812">Transmembrane</keyword>
<dbReference type="AlphaFoldDB" id="A0A849P7H2"/>
<dbReference type="RefSeq" id="WP_171681219.1">
    <property type="nucleotide sequence ID" value="NZ_JABGBN010000011.1"/>
</dbReference>
<keyword evidence="3" id="KW-1003">Cell membrane</keyword>
<sequence length="469" mass="50530">MAITENIKSNLKETREAHPEQDGLPTPQRYLAIATLLLIIAISVIDSSITNIALPTISKDLNIAPASAVWIVNAYTITIIATLLPFSSLAEKIGFKRLLRIGIIIFLIGAIGSMFADTLSHLITTRIIQGLGCSALMSIFGGLVRHIYPRRQLALGISLNAMMVGASSLLSPSLGAFIIGIASWHWIYGFAIPLSIITFVMTTYVPRVKRIDKRFDYLSAILNALALGGFIAALDLIFSQPILSGIFLAISILATYFLYRRCLEQDTPLVPFDLLKIVSFRDAVIVSSMSFACASLTMISTPFYFQSGLNMSPTTVGLLFSSWPIATLIVAPITARLSNKYPASILAGLGSLMMAISLACLLLLPVDSPAIYFGFCLFGAGLGFGFFQTPNNKAILLSAPPHRASATGGMQSTARLFGQCIGTALVAVCFTLSTENGHYYGIMLACIVISLASLVNLSRYLRKTDVSVF</sequence>
<evidence type="ECO:0000256" key="1">
    <source>
        <dbReference type="ARBA" id="ARBA00004651"/>
    </source>
</evidence>
<feature type="transmembrane region" description="Helical" evidence="8">
    <location>
        <begin position="98"/>
        <end position="115"/>
    </location>
</feature>
<feature type="transmembrane region" description="Helical" evidence="8">
    <location>
        <begin position="30"/>
        <end position="54"/>
    </location>
</feature>
<feature type="domain" description="Major facilitator superfamily (MFS) profile" evidence="9">
    <location>
        <begin position="32"/>
        <end position="465"/>
    </location>
</feature>
<dbReference type="InterPro" id="IPR020846">
    <property type="entry name" value="MFS_dom"/>
</dbReference>
<dbReference type="PROSITE" id="PS50850">
    <property type="entry name" value="MFS"/>
    <property type="match status" value="1"/>
</dbReference>
<keyword evidence="6 8" id="KW-0472">Membrane</keyword>
<feature type="transmembrane region" description="Helical" evidence="8">
    <location>
        <begin position="217"/>
        <end position="236"/>
    </location>
</feature>
<feature type="transmembrane region" description="Helical" evidence="8">
    <location>
        <begin position="343"/>
        <end position="364"/>
    </location>
</feature>
<evidence type="ECO:0000313" key="10">
    <source>
        <dbReference type="EMBL" id="NOL52531.1"/>
    </source>
</evidence>
<feature type="transmembrane region" description="Helical" evidence="8">
    <location>
        <begin position="370"/>
        <end position="387"/>
    </location>
</feature>
<evidence type="ECO:0000259" key="9">
    <source>
        <dbReference type="PROSITE" id="PS50850"/>
    </source>
</evidence>
<keyword evidence="2" id="KW-0813">Transport</keyword>
<feature type="transmembrane region" description="Helical" evidence="8">
    <location>
        <begin position="186"/>
        <end position="205"/>
    </location>
</feature>
<dbReference type="GO" id="GO:0022857">
    <property type="term" value="F:transmembrane transporter activity"/>
    <property type="evidence" value="ECO:0007669"/>
    <property type="project" value="InterPro"/>
</dbReference>
<evidence type="ECO:0000313" key="11">
    <source>
        <dbReference type="Proteomes" id="UP000537862"/>
    </source>
</evidence>
<dbReference type="GO" id="GO:0005886">
    <property type="term" value="C:plasma membrane"/>
    <property type="evidence" value="ECO:0007669"/>
    <property type="project" value="UniProtKB-SubCell"/>
</dbReference>
<evidence type="ECO:0000256" key="8">
    <source>
        <dbReference type="SAM" id="Phobius"/>
    </source>
</evidence>
<feature type="transmembrane region" description="Helical" evidence="8">
    <location>
        <begin position="416"/>
        <end position="433"/>
    </location>
</feature>
<dbReference type="Gene3D" id="1.20.1250.20">
    <property type="entry name" value="MFS general substrate transporter like domains"/>
    <property type="match status" value="1"/>
</dbReference>
<dbReference type="InterPro" id="IPR036259">
    <property type="entry name" value="MFS_trans_sf"/>
</dbReference>
<accession>A0A849P7H2</accession>
<proteinExistence type="predicted"/>
<feature type="transmembrane region" description="Helical" evidence="8">
    <location>
        <begin position="311"/>
        <end position="331"/>
    </location>
</feature>
<gene>
    <name evidence="10" type="ORF">HKX39_10175</name>
</gene>
<feature type="transmembrane region" description="Helical" evidence="8">
    <location>
        <begin position="242"/>
        <end position="259"/>
    </location>
</feature>
<evidence type="ECO:0000256" key="3">
    <source>
        <dbReference type="ARBA" id="ARBA00022475"/>
    </source>
</evidence>
<feature type="transmembrane region" description="Helical" evidence="8">
    <location>
        <begin position="127"/>
        <end position="148"/>
    </location>
</feature>
<feature type="transmembrane region" description="Helical" evidence="8">
    <location>
        <begin position="280"/>
        <end position="305"/>
    </location>
</feature>
<feature type="compositionally biased region" description="Basic and acidic residues" evidence="7">
    <location>
        <begin position="10"/>
        <end position="21"/>
    </location>
</feature>
<reference evidence="10 11" key="1">
    <citation type="submission" date="2020-05" db="EMBL/GenBank/DDBJ databases">
        <authorList>
            <person name="Niu N."/>
        </authorList>
    </citation>
    <scope>NUCLEOTIDE SEQUENCE [LARGE SCALE GENOMIC DNA]</scope>
    <source>
        <strain evidence="10 11">3340-03</strain>
    </source>
</reference>
<feature type="region of interest" description="Disordered" evidence="7">
    <location>
        <begin position="1"/>
        <end position="23"/>
    </location>
</feature>
<dbReference type="Proteomes" id="UP000537862">
    <property type="component" value="Unassembled WGS sequence"/>
</dbReference>
<organism evidence="10 11">
    <name type="scientific">Pelistega suis</name>
    <dbReference type="NCBI Taxonomy" id="1631957"/>
    <lineage>
        <taxon>Bacteria</taxon>
        <taxon>Pseudomonadati</taxon>
        <taxon>Pseudomonadota</taxon>
        <taxon>Betaproteobacteria</taxon>
        <taxon>Burkholderiales</taxon>
        <taxon>Alcaligenaceae</taxon>
        <taxon>Pelistega</taxon>
    </lineage>
</organism>
<comment type="subcellular location">
    <subcellularLocation>
        <location evidence="1">Cell membrane</location>
        <topology evidence="1">Multi-pass membrane protein</topology>
    </subcellularLocation>
</comment>
<dbReference type="PANTHER" id="PTHR42718">
    <property type="entry name" value="MAJOR FACILITATOR SUPERFAMILY MULTIDRUG TRANSPORTER MFSC"/>
    <property type="match status" value="1"/>
</dbReference>
<comment type="caution">
    <text evidence="10">The sequence shown here is derived from an EMBL/GenBank/DDBJ whole genome shotgun (WGS) entry which is preliminary data.</text>
</comment>